<accession>A0A446C6A1</accession>
<gene>
    <name evidence="2" type="ORF">AGI3411_01134</name>
</gene>
<keyword evidence="3" id="KW-1185">Reference proteome</keyword>
<evidence type="ECO:0000313" key="2">
    <source>
        <dbReference type="EMBL" id="SSW63291.1"/>
    </source>
</evidence>
<name>A0A446C6A1_9BURK</name>
<reference evidence="2 3" key="1">
    <citation type="submission" date="2018-07" db="EMBL/GenBank/DDBJ databases">
        <authorList>
            <person name="Peeters C."/>
        </authorList>
    </citation>
    <scope>NUCLEOTIDE SEQUENCE [LARGE SCALE GENOMIC DNA]</scope>
    <source>
        <strain evidence="2 3">LMG 3411</strain>
    </source>
</reference>
<feature type="signal peptide" evidence="1">
    <location>
        <begin position="1"/>
        <end position="39"/>
    </location>
</feature>
<organism evidence="2 3">
    <name type="scientific">Achromobacter agilis</name>
    <dbReference type="NCBI Taxonomy" id="1353888"/>
    <lineage>
        <taxon>Bacteria</taxon>
        <taxon>Pseudomonadati</taxon>
        <taxon>Pseudomonadota</taxon>
        <taxon>Betaproteobacteria</taxon>
        <taxon>Burkholderiales</taxon>
        <taxon>Alcaligenaceae</taxon>
        <taxon>Achromobacter</taxon>
    </lineage>
</organism>
<dbReference type="SUPFAM" id="SSF82171">
    <property type="entry name" value="DPP6 N-terminal domain-like"/>
    <property type="match status" value="1"/>
</dbReference>
<sequence>MVFLKSIALASSRLVAGPARTRAALLFAILCGGAFSASAAPPPGTVTKSILVPFSPQNGNRQVRSLSVHPNGQDWLFVECLEQQDYRCDVMRYDLTSGKLFRYTLSRDYTYTYAHYSPRGTYILMSRRPRYGTSKEQSVRASKDSQLLIMQSDGTGLAEIPVAPGVKLAPFMSPDETRIAFWRSGKILPPNNRIGLMEFDIWEFDLASKSESLFSGKRFEFATGGNLQYIRNDEILFRSYGPDARFEAKFDYRDRYDGSHVYRLRRGQMEVPEPVVYPDIRDADLPSIDKHGNTFLWGHTSDDRTQGIIRIASNGAQTIWRTRTARGPWDMTVDPNGEYLAAIYWDLPQSRTGRLGGFAKLDPHTATWTEIRVPAWEEAKPVPVPPPLPR</sequence>
<dbReference type="InterPro" id="IPR011042">
    <property type="entry name" value="6-blade_b-propeller_TolB-like"/>
</dbReference>
<dbReference type="RefSeq" id="WP_244240260.1">
    <property type="nucleotide sequence ID" value="NZ_UFQB01000003.1"/>
</dbReference>
<proteinExistence type="predicted"/>
<dbReference type="Proteomes" id="UP000289184">
    <property type="component" value="Unassembled WGS sequence"/>
</dbReference>
<feature type="chain" id="PRO_5019226781" description="Protein TolB" evidence="1">
    <location>
        <begin position="40"/>
        <end position="390"/>
    </location>
</feature>
<dbReference type="Gene3D" id="2.120.10.30">
    <property type="entry name" value="TolB, C-terminal domain"/>
    <property type="match status" value="1"/>
</dbReference>
<evidence type="ECO:0000313" key="3">
    <source>
        <dbReference type="Proteomes" id="UP000289184"/>
    </source>
</evidence>
<dbReference type="AlphaFoldDB" id="A0A446C6A1"/>
<evidence type="ECO:0008006" key="4">
    <source>
        <dbReference type="Google" id="ProtNLM"/>
    </source>
</evidence>
<dbReference type="EMBL" id="UFQB01000003">
    <property type="protein sequence ID" value="SSW63291.1"/>
    <property type="molecule type" value="Genomic_DNA"/>
</dbReference>
<keyword evidence="1" id="KW-0732">Signal</keyword>
<protein>
    <recommendedName>
        <fullName evidence="4">Protein TolB</fullName>
    </recommendedName>
</protein>
<evidence type="ECO:0000256" key="1">
    <source>
        <dbReference type="SAM" id="SignalP"/>
    </source>
</evidence>